<sequence>MDELNNENLPIRRLEETGSYSKYYDDNRFWRKVRRIARKAGTSVLRPVLLLYYMMKSEHVPLRDKAYIVGALGYFILPIDLVPDLIAGLGYTDDLAVIAILMKHLKDNLTPEIELRADAKIRDLLE</sequence>
<evidence type="ECO:0000259" key="5">
    <source>
        <dbReference type="Pfam" id="PF06803"/>
    </source>
</evidence>
<evidence type="ECO:0000256" key="2">
    <source>
        <dbReference type="ARBA" id="ARBA00022692"/>
    </source>
</evidence>
<reference evidence="7 8" key="1">
    <citation type="submission" date="2016-09" db="EMBL/GenBank/DDBJ databases">
        <authorList>
            <person name="Capua I."/>
            <person name="De Benedictis P."/>
            <person name="Joannis T."/>
            <person name="Lombin L.H."/>
            <person name="Cattoli G."/>
        </authorList>
    </citation>
    <scope>NUCLEOTIDE SEQUENCE [LARGE SCALE GENOMIC DNA]</scope>
    <source>
        <strain evidence="7 8">UB20</strain>
    </source>
</reference>
<dbReference type="Pfam" id="PF06803">
    <property type="entry name" value="DUF1232"/>
    <property type="match status" value="1"/>
</dbReference>
<dbReference type="AlphaFoldDB" id="A0A1D3UDL3"/>
<evidence type="ECO:0000256" key="3">
    <source>
        <dbReference type="ARBA" id="ARBA00022989"/>
    </source>
</evidence>
<evidence type="ECO:0000256" key="1">
    <source>
        <dbReference type="ARBA" id="ARBA00004127"/>
    </source>
</evidence>
<proteinExistence type="predicted"/>
<keyword evidence="4" id="KW-0472">Membrane</keyword>
<comment type="subcellular location">
    <subcellularLocation>
        <location evidence="1">Endomembrane system</location>
        <topology evidence="1">Multi-pass membrane protein</topology>
    </subcellularLocation>
</comment>
<feature type="domain" description="DUF1232" evidence="5">
    <location>
        <begin position="65"/>
        <end position="99"/>
    </location>
</feature>
<evidence type="ECO:0000313" key="9">
    <source>
        <dbReference type="Proteomes" id="UP000219259"/>
    </source>
</evidence>
<keyword evidence="2" id="KW-0812">Transmembrane</keyword>
<dbReference type="GeneID" id="34757707"/>
<dbReference type="GO" id="GO:0012505">
    <property type="term" value="C:endomembrane system"/>
    <property type="evidence" value="ECO:0007669"/>
    <property type="project" value="UniProtKB-SubCell"/>
</dbReference>
<name>A0A1D3UDL3_TANFO</name>
<dbReference type="OrthoDB" id="9800034at2"/>
<evidence type="ECO:0000313" key="7">
    <source>
        <dbReference type="EMBL" id="SCQ18203.1"/>
    </source>
</evidence>
<dbReference type="EMBL" id="FMMM01000016">
    <property type="protein sequence ID" value="SCQ18203.1"/>
    <property type="molecule type" value="Genomic_DNA"/>
</dbReference>
<evidence type="ECO:0000256" key="4">
    <source>
        <dbReference type="ARBA" id="ARBA00023136"/>
    </source>
</evidence>
<keyword evidence="3" id="KW-1133">Transmembrane helix</keyword>
<accession>A0A1D3UDL3</accession>
<dbReference type="Proteomes" id="UP000219259">
    <property type="component" value="Unassembled WGS sequence"/>
</dbReference>
<dbReference type="Proteomes" id="UP000182057">
    <property type="component" value="Unassembled WGS sequence"/>
</dbReference>
<dbReference type="OMA" id="LIMPFDL"/>
<reference evidence="6 9" key="2">
    <citation type="submission" date="2017-09" db="EMBL/GenBank/DDBJ databases">
        <title>Phase variable restriction modification systems are present in the genome sequences of periodontal pathogens Prevotella intermedia, Tannerella forsythia and Porphyromonas gingivalis.</title>
        <authorList>
            <person name="Haigh R.D."/>
            <person name="Crawford L."/>
            <person name="Ralph J."/>
            <person name="Wanford J."/>
            <person name="Vartoukian S.R."/>
            <person name="Hijazib K."/>
            <person name="Wade W."/>
            <person name="Oggioni M.R."/>
        </authorList>
    </citation>
    <scope>NUCLEOTIDE SEQUENCE [LARGE SCALE GENOMIC DNA]</scope>
    <source>
        <strain evidence="6 9">WW11663</strain>
    </source>
</reference>
<evidence type="ECO:0000313" key="8">
    <source>
        <dbReference type="Proteomes" id="UP000182057"/>
    </source>
</evidence>
<protein>
    <submittedName>
        <fullName evidence="6">DUF1232 domain-containing protein</fullName>
    </submittedName>
</protein>
<dbReference type="RefSeq" id="WP_014223766.1">
    <property type="nucleotide sequence ID" value="NZ_CAJPTF010000050.1"/>
</dbReference>
<gene>
    <name evidence="6" type="ORF">CLI86_08505</name>
    <name evidence="7" type="ORF">TFUB20_00271</name>
</gene>
<evidence type="ECO:0000313" key="6">
    <source>
        <dbReference type="EMBL" id="PDP43408.1"/>
    </source>
</evidence>
<dbReference type="InterPro" id="IPR010652">
    <property type="entry name" value="DUF1232"/>
</dbReference>
<dbReference type="EMBL" id="NSLJ01000020">
    <property type="protein sequence ID" value="PDP43408.1"/>
    <property type="molecule type" value="Genomic_DNA"/>
</dbReference>
<organism evidence="7 8">
    <name type="scientific">Tannerella forsythia</name>
    <name type="common">Bacteroides forsythus</name>
    <dbReference type="NCBI Taxonomy" id="28112"/>
    <lineage>
        <taxon>Bacteria</taxon>
        <taxon>Pseudomonadati</taxon>
        <taxon>Bacteroidota</taxon>
        <taxon>Bacteroidia</taxon>
        <taxon>Bacteroidales</taxon>
        <taxon>Tannerellaceae</taxon>
        <taxon>Tannerella</taxon>
    </lineage>
</organism>